<feature type="transmembrane region" description="Helical" evidence="6">
    <location>
        <begin position="12"/>
        <end position="32"/>
    </location>
</feature>
<feature type="transmembrane region" description="Helical" evidence="6">
    <location>
        <begin position="156"/>
        <end position="174"/>
    </location>
</feature>
<dbReference type="SUPFAM" id="SSF161111">
    <property type="entry name" value="Cation efflux protein transmembrane domain-like"/>
    <property type="match status" value="1"/>
</dbReference>
<dbReference type="InterPro" id="IPR058533">
    <property type="entry name" value="Cation_efflux_TM"/>
</dbReference>
<dbReference type="PANTHER" id="PTHR43840:SF15">
    <property type="entry name" value="MITOCHONDRIAL METAL TRANSPORTER 1-RELATED"/>
    <property type="match status" value="1"/>
</dbReference>
<evidence type="ECO:0000256" key="3">
    <source>
        <dbReference type="ARBA" id="ARBA00022692"/>
    </source>
</evidence>
<evidence type="ECO:0000313" key="9">
    <source>
        <dbReference type="Proteomes" id="UP000004738"/>
    </source>
</evidence>
<sequence length="298" mass="33806">MSKQEKIERRILLLSLCTGILFVIFEFIVAIYTKSQAVLMDAAYDASELLMIGLTLFLIPLFHRSISEKHPFGYAQIESFLVIIKGFMLLAVTLGLSANSVEVLLSGGNIIDGRLISFFQFIIAISSMIVLIIMLRMNRAISSPIVKAEIYGWKIDVAYSIGMGVAFFISTLLVETRLAFITPFFDQIIAVLIILFMLPEALKMLLRAIKDVFLFSPEKETMEEIKDICGGILGDTELNDVFYDVTRTGRRMWVAIYFEVESEYIHVQTMNEITLKINNALSKRFEYCVCELILAKNE</sequence>
<dbReference type="GO" id="GO:0015086">
    <property type="term" value="F:cadmium ion transmembrane transporter activity"/>
    <property type="evidence" value="ECO:0007669"/>
    <property type="project" value="TreeGrafter"/>
</dbReference>
<feature type="transmembrane region" description="Helical" evidence="6">
    <location>
        <begin position="74"/>
        <end position="96"/>
    </location>
</feature>
<name>K1KIN4_9BACL</name>
<evidence type="ECO:0000256" key="4">
    <source>
        <dbReference type="ARBA" id="ARBA00022989"/>
    </source>
</evidence>
<keyword evidence="3 6" id="KW-0812">Transmembrane</keyword>
<keyword evidence="2" id="KW-0813">Transport</keyword>
<evidence type="ECO:0000259" key="7">
    <source>
        <dbReference type="Pfam" id="PF01545"/>
    </source>
</evidence>
<accession>K1KIN4</accession>
<keyword evidence="4 6" id="KW-1133">Transmembrane helix</keyword>
<organism evidence="8 9">
    <name type="scientific">Solibacillus isronensis B3W22</name>
    <dbReference type="NCBI Taxonomy" id="1224748"/>
    <lineage>
        <taxon>Bacteria</taxon>
        <taxon>Bacillati</taxon>
        <taxon>Bacillota</taxon>
        <taxon>Bacilli</taxon>
        <taxon>Bacillales</taxon>
        <taxon>Caryophanaceae</taxon>
        <taxon>Solibacillus</taxon>
    </lineage>
</organism>
<keyword evidence="9" id="KW-1185">Reference proteome</keyword>
<dbReference type="Proteomes" id="UP000004738">
    <property type="component" value="Unassembled WGS sequence"/>
</dbReference>
<gene>
    <name evidence="8" type="ORF">B857_03320</name>
</gene>
<feature type="transmembrane region" description="Helical" evidence="6">
    <location>
        <begin position="180"/>
        <end position="198"/>
    </location>
</feature>
<dbReference type="PATRIC" id="fig|1224748.3.peg.3286"/>
<feature type="transmembrane region" description="Helical" evidence="6">
    <location>
        <begin position="116"/>
        <end position="135"/>
    </location>
</feature>
<proteinExistence type="predicted"/>
<evidence type="ECO:0000256" key="6">
    <source>
        <dbReference type="SAM" id="Phobius"/>
    </source>
</evidence>
<dbReference type="Gene3D" id="1.20.1510.10">
    <property type="entry name" value="Cation efflux protein transmembrane domain"/>
    <property type="match status" value="1"/>
</dbReference>
<dbReference type="GO" id="GO:0005886">
    <property type="term" value="C:plasma membrane"/>
    <property type="evidence" value="ECO:0007669"/>
    <property type="project" value="TreeGrafter"/>
</dbReference>
<dbReference type="GO" id="GO:0015093">
    <property type="term" value="F:ferrous iron transmembrane transporter activity"/>
    <property type="evidence" value="ECO:0007669"/>
    <property type="project" value="TreeGrafter"/>
</dbReference>
<dbReference type="InterPro" id="IPR027469">
    <property type="entry name" value="Cation_efflux_TMD_sf"/>
</dbReference>
<dbReference type="EMBL" id="AMCK01000022">
    <property type="protein sequence ID" value="EKB43950.1"/>
    <property type="molecule type" value="Genomic_DNA"/>
</dbReference>
<keyword evidence="5 6" id="KW-0472">Membrane</keyword>
<dbReference type="Pfam" id="PF01545">
    <property type="entry name" value="Cation_efflux"/>
    <property type="match status" value="1"/>
</dbReference>
<dbReference type="InterPro" id="IPR050291">
    <property type="entry name" value="CDF_Transporter"/>
</dbReference>
<comment type="caution">
    <text evidence="8">The sequence shown here is derived from an EMBL/GenBank/DDBJ whole genome shotgun (WGS) entry which is preliminary data.</text>
</comment>
<dbReference type="GO" id="GO:0015341">
    <property type="term" value="F:zinc efflux antiporter activity"/>
    <property type="evidence" value="ECO:0007669"/>
    <property type="project" value="TreeGrafter"/>
</dbReference>
<reference evidence="8 9" key="1">
    <citation type="journal article" date="2012" name="J. Bacteriol.">
        <title>Draft Genome Sequence of Bacillus isronensis Strain B3W22, Isolated from the Upper Atmosphere.</title>
        <authorList>
            <person name="Shivaji S."/>
            <person name="Ara S."/>
            <person name="Singh S.K."/>
            <person name="Bandi S."/>
            <person name="Singh A."/>
            <person name="Pinnaka A.K."/>
        </authorList>
    </citation>
    <scope>NUCLEOTIDE SEQUENCE [LARGE SCALE GENOMIC DNA]</scope>
    <source>
        <strain evidence="8 9">B3W22</strain>
    </source>
</reference>
<feature type="transmembrane region" description="Helical" evidence="6">
    <location>
        <begin position="44"/>
        <end position="62"/>
    </location>
</feature>
<evidence type="ECO:0000256" key="5">
    <source>
        <dbReference type="ARBA" id="ARBA00023136"/>
    </source>
</evidence>
<evidence type="ECO:0000313" key="8">
    <source>
        <dbReference type="EMBL" id="EKB43950.1"/>
    </source>
</evidence>
<dbReference type="GO" id="GO:0006882">
    <property type="term" value="P:intracellular zinc ion homeostasis"/>
    <property type="evidence" value="ECO:0007669"/>
    <property type="project" value="TreeGrafter"/>
</dbReference>
<protein>
    <submittedName>
        <fullName evidence="8">Ferrous iron efflux protein F</fullName>
    </submittedName>
</protein>
<dbReference type="AlphaFoldDB" id="K1KIN4"/>
<evidence type="ECO:0000256" key="2">
    <source>
        <dbReference type="ARBA" id="ARBA00022448"/>
    </source>
</evidence>
<dbReference type="PANTHER" id="PTHR43840">
    <property type="entry name" value="MITOCHONDRIAL METAL TRANSPORTER 1-RELATED"/>
    <property type="match status" value="1"/>
</dbReference>
<evidence type="ECO:0000256" key="1">
    <source>
        <dbReference type="ARBA" id="ARBA00004141"/>
    </source>
</evidence>
<dbReference type="RefSeq" id="WP_008408118.1">
    <property type="nucleotide sequence ID" value="NZ_AMCK01000022.1"/>
</dbReference>
<comment type="subcellular location">
    <subcellularLocation>
        <location evidence="1">Membrane</location>
        <topology evidence="1">Multi-pass membrane protein</topology>
    </subcellularLocation>
</comment>
<feature type="domain" description="Cation efflux protein transmembrane" evidence="7">
    <location>
        <begin position="12"/>
        <end position="210"/>
    </location>
</feature>